<comment type="caution">
    <text evidence="1">The sequence shown here is derived from an EMBL/GenBank/DDBJ whole genome shotgun (WGS) entry which is preliminary data.</text>
</comment>
<dbReference type="AlphaFoldDB" id="A0A2N0S3Z8"/>
<reference evidence="1 2" key="2">
    <citation type="submission" date="2017-10" db="EMBL/GenBank/DDBJ databases">
        <title>Genome analyses suggest a sexual origin of heterokaryosis in a supposedly ancient asexual fungus.</title>
        <authorList>
            <person name="Corradi N."/>
            <person name="Sedzielewska K."/>
            <person name="Noel J."/>
            <person name="Charron P."/>
            <person name="Farinelli L."/>
            <person name="Marton T."/>
            <person name="Kruger M."/>
            <person name="Pelin A."/>
            <person name="Brachmann A."/>
            <person name="Corradi N."/>
        </authorList>
    </citation>
    <scope>NUCLEOTIDE SEQUENCE [LARGE SCALE GENOMIC DNA]</scope>
    <source>
        <strain evidence="1 2">A1</strain>
    </source>
</reference>
<dbReference type="VEuPathDB" id="FungiDB:FUN_015578"/>
<reference evidence="1 2" key="1">
    <citation type="submission" date="2017-10" db="EMBL/GenBank/DDBJ databases">
        <title>Extensive intraspecific genome diversity in a model arbuscular mycorrhizal fungus.</title>
        <authorList>
            <person name="Chen E.C.H."/>
            <person name="Morin E."/>
            <person name="Baudet D."/>
            <person name="Noel J."/>
            <person name="Ndikumana S."/>
            <person name="Charron P."/>
            <person name="St-Onge C."/>
            <person name="Giorgi J."/>
            <person name="Grigoriev I.V."/>
            <person name="Roux C."/>
            <person name="Martin F.M."/>
            <person name="Corradi N."/>
        </authorList>
    </citation>
    <scope>NUCLEOTIDE SEQUENCE [LARGE SCALE GENOMIC DNA]</scope>
    <source>
        <strain evidence="1 2">A1</strain>
    </source>
</reference>
<dbReference type="VEuPathDB" id="FungiDB:RhiirFUN_005722"/>
<evidence type="ECO:0008006" key="3">
    <source>
        <dbReference type="Google" id="ProtNLM"/>
    </source>
</evidence>
<dbReference type="VEuPathDB" id="FungiDB:RhiirA1_454966"/>
<accession>A0A2N0S3Z8</accession>
<protein>
    <recommendedName>
        <fullName evidence="3">F-box domain-containing protein</fullName>
    </recommendedName>
</protein>
<evidence type="ECO:0000313" key="1">
    <source>
        <dbReference type="EMBL" id="PKC70282.1"/>
    </source>
</evidence>
<proteinExistence type="predicted"/>
<gene>
    <name evidence="1" type="ORF">RhiirA1_454966</name>
</gene>
<sequence length="521" mass="61684">MSCSKIFSGDLPELIYEIIKYFRDDYSTLHSCVLVNRLWCRFAIPLLWENTFSFPTKNYNVVEIYFHNLEDDLKTELNEYKINKNPLPSNTLFNYPSFLKYMNTRKVISSIGMWRFKRTSIVGNRYFSRDNFRKSISMALFKIFIENEINLHTFEIEINASFGTYCDNVLELILQNPNFIHNIKNLNLSIISLNTQIKNRISQIINSHQNLKKIMFRRDFSSLYQPLLLSKCFNCSNTLNTIIFYYIDFKNINNLDNIFEKLCVLESVHIIYCSGFTQQIINLTRPFKLKSLLLDKRSQIDDSLLLLLQKSGNYLENFGFSSGYNLSLLFKQQLINLFELIPKYSKNIKFLNLCKIEPHINSLIFNLIESIKNNLNYLSIYFCLPNYNVEYISSIILQNLGQILPFKLEYLNLALNINIIDFEIFLKNSQNTFFKKLLINNITPKYCHDIDILPFIKEYIMKKKKVKNLAIKNTFTSEHHMKSGDLSNSKDELEEFKFYNIRVQSYNELFIDINTFIMDID</sequence>
<dbReference type="EMBL" id="LLXH01000230">
    <property type="protein sequence ID" value="PKC70282.1"/>
    <property type="molecule type" value="Genomic_DNA"/>
</dbReference>
<organism evidence="1 2">
    <name type="scientific">Rhizophagus irregularis</name>
    <dbReference type="NCBI Taxonomy" id="588596"/>
    <lineage>
        <taxon>Eukaryota</taxon>
        <taxon>Fungi</taxon>
        <taxon>Fungi incertae sedis</taxon>
        <taxon>Mucoromycota</taxon>
        <taxon>Glomeromycotina</taxon>
        <taxon>Glomeromycetes</taxon>
        <taxon>Glomerales</taxon>
        <taxon>Glomeraceae</taxon>
        <taxon>Rhizophagus</taxon>
    </lineage>
</organism>
<evidence type="ECO:0000313" key="2">
    <source>
        <dbReference type="Proteomes" id="UP000232688"/>
    </source>
</evidence>
<name>A0A2N0S3Z8_9GLOM</name>
<dbReference type="Proteomes" id="UP000232688">
    <property type="component" value="Unassembled WGS sequence"/>
</dbReference>